<keyword evidence="5" id="KW-0472">Membrane</keyword>
<dbReference type="AlphaFoldDB" id="A0A1D6KER2"/>
<comment type="subcellular location">
    <subcellularLocation>
        <location evidence="1">Membrane</location>
        <topology evidence="1">Multi-pass membrane protein</topology>
    </subcellularLocation>
</comment>
<evidence type="ECO:0000256" key="2">
    <source>
        <dbReference type="ARBA" id="ARBA00008821"/>
    </source>
</evidence>
<dbReference type="EMBL" id="CM007647">
    <property type="protein sequence ID" value="ONM01642.1"/>
    <property type="molecule type" value="Genomic_DNA"/>
</dbReference>
<proteinExistence type="inferred from homology"/>
<name>A0A1D6KER2_MAIZE</name>
<dbReference type="InterPro" id="IPR006043">
    <property type="entry name" value="NCS2"/>
</dbReference>
<reference evidence="6" key="1">
    <citation type="submission" date="2015-12" db="EMBL/GenBank/DDBJ databases">
        <title>Update maize B73 reference genome by single molecule sequencing technologies.</title>
        <authorList>
            <consortium name="Maize Genome Sequencing Project"/>
            <person name="Ware D."/>
        </authorList>
    </citation>
    <scope>NUCLEOTIDE SEQUENCE [LARGE SCALE GENOMIC DNA]</scope>
    <source>
        <tissue evidence="6">Seedling</tissue>
    </source>
</reference>
<dbReference type="PANTHER" id="PTHR11119">
    <property type="entry name" value="XANTHINE-URACIL / VITAMIN C PERMEASE FAMILY MEMBER"/>
    <property type="match status" value="1"/>
</dbReference>
<dbReference type="GO" id="GO:0022857">
    <property type="term" value="F:transmembrane transporter activity"/>
    <property type="evidence" value="ECO:0007669"/>
    <property type="project" value="InterPro"/>
</dbReference>
<protein>
    <submittedName>
        <fullName evidence="6">Nucleobase-ascorbate transporter 3</fullName>
    </submittedName>
</protein>
<evidence type="ECO:0000256" key="1">
    <source>
        <dbReference type="ARBA" id="ARBA00004141"/>
    </source>
</evidence>
<organism evidence="6">
    <name type="scientific">Zea mays</name>
    <name type="common">Maize</name>
    <dbReference type="NCBI Taxonomy" id="4577"/>
    <lineage>
        <taxon>Eukaryota</taxon>
        <taxon>Viridiplantae</taxon>
        <taxon>Streptophyta</taxon>
        <taxon>Embryophyta</taxon>
        <taxon>Tracheophyta</taxon>
        <taxon>Spermatophyta</taxon>
        <taxon>Magnoliopsida</taxon>
        <taxon>Liliopsida</taxon>
        <taxon>Poales</taxon>
        <taxon>Poaceae</taxon>
        <taxon>PACMAD clade</taxon>
        <taxon>Panicoideae</taxon>
        <taxon>Andropogonodae</taxon>
        <taxon>Andropogoneae</taxon>
        <taxon>Tripsacinae</taxon>
        <taxon>Zea</taxon>
    </lineage>
</organism>
<dbReference type="GO" id="GO:0016020">
    <property type="term" value="C:membrane"/>
    <property type="evidence" value="ECO:0007669"/>
    <property type="project" value="UniProtKB-SubCell"/>
</dbReference>
<sequence>MGETNELPPPPVAAPPPMMPMQSMMVGAGAIHPPHEQFHHLNYCVHSNPSWVQVAALAFLHYLVMLGSTVMLATAIVPAMGGNAGDKARVIQSFLFMSGINTLLQTLIGTRLPTVMNASFAFVVPVLSIAKEIESNNFLNDHEVGKCVEIGLPMLILAVVVQQYVPNYFSYIHQRVTFLFERYSLLLCIGIVWAFAAILTAAGAYDHASPKTQQHCRTDKSFLMSSAPWIKIPLPFEWGPPIFTAGHSFGMMGAVLVAAFESTGAHFATARLAGATPPPAYVLSRSVGLQGIGMFLEGIFSVPAGSSVSVENIGLLGLTKVGSRRVIQISTGFMIFFSIFGKFGAFFASIPLPIFAAIYCILFGIVAAVGVSFMQFANKNSMRNIYIIGLSLFLGISVPQYFNGYTSSAGGHGPARTNAGWFNDIINTVFASGPTVALIVASVLDNTLEFRGYEADRGLSWFQPFLRRHKGYSDPRNEEFYSFPISVYDVIPDRFRR</sequence>
<comment type="similarity">
    <text evidence="2">Belongs to the nucleobase:cation symporter-2 (NCS2) (TC 2.A.40) family.</text>
</comment>
<accession>A0A1D6KER2</accession>
<evidence type="ECO:0000313" key="6">
    <source>
        <dbReference type="EMBL" id="ONM01642.1"/>
    </source>
</evidence>
<dbReference type="Pfam" id="PF00860">
    <property type="entry name" value="Xan_ur_permease"/>
    <property type="match status" value="2"/>
</dbReference>
<keyword evidence="3" id="KW-0812">Transmembrane</keyword>
<dbReference type="ExpressionAtlas" id="A0A1D6KER2">
    <property type="expression patterns" value="baseline and differential"/>
</dbReference>
<evidence type="ECO:0000256" key="4">
    <source>
        <dbReference type="ARBA" id="ARBA00022989"/>
    </source>
</evidence>
<gene>
    <name evidence="6" type="ORF">ZEAMMB73_Zm00001d030868</name>
</gene>
<evidence type="ECO:0000256" key="3">
    <source>
        <dbReference type="ARBA" id="ARBA00022692"/>
    </source>
</evidence>
<evidence type="ECO:0000256" key="5">
    <source>
        <dbReference type="ARBA" id="ARBA00023136"/>
    </source>
</evidence>
<keyword evidence="4" id="KW-1133">Transmembrane helix</keyword>